<dbReference type="EMBL" id="JADOES010000011">
    <property type="protein sequence ID" value="MBT9315397.1"/>
    <property type="molecule type" value="Genomic_DNA"/>
</dbReference>
<organism evidence="1 2">
    <name type="scientific">Leptothoe spongobia TAU-MAC 1115</name>
    <dbReference type="NCBI Taxonomy" id="1967444"/>
    <lineage>
        <taxon>Bacteria</taxon>
        <taxon>Bacillati</taxon>
        <taxon>Cyanobacteriota</taxon>
        <taxon>Cyanophyceae</taxon>
        <taxon>Nodosilineales</taxon>
        <taxon>Cymatolegaceae</taxon>
        <taxon>Leptothoe</taxon>
        <taxon>Leptothoe spongobia</taxon>
    </lineage>
</organism>
<keyword evidence="2" id="KW-1185">Reference proteome</keyword>
<sequence>MSLIPGIIVIAQDRIYGWINRAIYTSNQQRQKSRLLWIYPYQVLLNSNAYRIPIVGLHFIPGPRA</sequence>
<comment type="caution">
    <text evidence="1">The sequence shown here is derived from an EMBL/GenBank/DDBJ whole genome shotgun (WGS) entry which is preliminary data.</text>
</comment>
<reference evidence="1" key="2">
    <citation type="journal article" date="2021" name="Mar. Drugs">
        <title>Genome Reduction and Secondary Metabolism of the Marine Sponge-Associated Cyanobacterium Leptothoe.</title>
        <authorList>
            <person name="Konstantinou D."/>
            <person name="Popin R.V."/>
            <person name="Fewer D.P."/>
            <person name="Sivonen K."/>
            <person name="Gkelis S."/>
        </authorList>
    </citation>
    <scope>NUCLEOTIDE SEQUENCE</scope>
    <source>
        <strain evidence="1">TAU-MAC 1115</strain>
    </source>
</reference>
<proteinExistence type="predicted"/>
<name>A0A947DE18_9CYAN</name>
<protein>
    <submittedName>
        <fullName evidence="1">Uncharacterized protein</fullName>
    </submittedName>
</protein>
<gene>
    <name evidence="1" type="ORF">IXB50_08160</name>
</gene>
<reference evidence="1" key="1">
    <citation type="submission" date="2020-11" db="EMBL/GenBank/DDBJ databases">
        <authorList>
            <person name="Konstantinou D."/>
            <person name="Gkelis S."/>
            <person name="Popin R."/>
            <person name="Fewer D."/>
            <person name="Sivonen K."/>
        </authorList>
    </citation>
    <scope>NUCLEOTIDE SEQUENCE</scope>
    <source>
        <strain evidence="1">TAU-MAC 1115</strain>
    </source>
</reference>
<dbReference type="AlphaFoldDB" id="A0A947DE18"/>
<evidence type="ECO:0000313" key="2">
    <source>
        <dbReference type="Proteomes" id="UP000717364"/>
    </source>
</evidence>
<evidence type="ECO:0000313" key="1">
    <source>
        <dbReference type="EMBL" id="MBT9315397.1"/>
    </source>
</evidence>
<accession>A0A947DE18</accession>
<dbReference type="Proteomes" id="UP000717364">
    <property type="component" value="Unassembled WGS sequence"/>
</dbReference>